<dbReference type="PANTHER" id="PTHR33540:SF2">
    <property type="entry name" value="TRNA THREONYLCARBAMOYLADENOSINE BIOSYNTHESIS PROTEIN TSAE"/>
    <property type="match status" value="1"/>
</dbReference>
<dbReference type="SUPFAM" id="SSF52540">
    <property type="entry name" value="P-loop containing nucleoside triphosphate hydrolases"/>
    <property type="match status" value="1"/>
</dbReference>
<dbReference type="GO" id="GO:0046872">
    <property type="term" value="F:metal ion binding"/>
    <property type="evidence" value="ECO:0007669"/>
    <property type="project" value="UniProtKB-KW"/>
</dbReference>
<evidence type="ECO:0000256" key="5">
    <source>
        <dbReference type="ARBA" id="ARBA00022694"/>
    </source>
</evidence>
<accession>A0A0D2K548</accession>
<keyword evidence="9" id="KW-0460">Magnesium</keyword>
<evidence type="ECO:0000256" key="6">
    <source>
        <dbReference type="ARBA" id="ARBA00022723"/>
    </source>
</evidence>
<keyword evidence="12" id="KW-1185">Reference proteome</keyword>
<evidence type="ECO:0000313" key="12">
    <source>
        <dbReference type="Proteomes" id="UP000032214"/>
    </source>
</evidence>
<keyword evidence="5" id="KW-0819">tRNA processing</keyword>
<keyword evidence="7" id="KW-0547">Nucleotide-binding</keyword>
<dbReference type="InterPro" id="IPR027417">
    <property type="entry name" value="P-loop_NTPase"/>
</dbReference>
<name>A0A0D2K548_9BACT</name>
<comment type="similarity">
    <text evidence="2">Belongs to the TsaE family.</text>
</comment>
<evidence type="ECO:0000256" key="10">
    <source>
        <dbReference type="ARBA" id="ARBA00032441"/>
    </source>
</evidence>
<dbReference type="eggNOG" id="COG0802">
    <property type="taxonomic scope" value="Bacteria"/>
</dbReference>
<dbReference type="PANTHER" id="PTHR33540">
    <property type="entry name" value="TRNA THREONYLCARBAMOYLADENOSINE BIOSYNTHESIS PROTEIN TSAE"/>
    <property type="match status" value="1"/>
</dbReference>
<gene>
    <name evidence="11" type="ORF">J120_02795</name>
</gene>
<evidence type="ECO:0000256" key="3">
    <source>
        <dbReference type="ARBA" id="ARBA00019010"/>
    </source>
</evidence>
<dbReference type="GO" id="GO:0005524">
    <property type="term" value="F:ATP binding"/>
    <property type="evidence" value="ECO:0007669"/>
    <property type="project" value="UniProtKB-KW"/>
</dbReference>
<dbReference type="GO" id="GO:0002949">
    <property type="term" value="P:tRNA threonylcarbamoyladenosine modification"/>
    <property type="evidence" value="ECO:0007669"/>
    <property type="project" value="InterPro"/>
</dbReference>
<dbReference type="STRING" id="1306947.J120_02795"/>
<keyword evidence="6" id="KW-0479">Metal-binding</keyword>
<dbReference type="AlphaFoldDB" id="A0A0D2K548"/>
<evidence type="ECO:0000256" key="8">
    <source>
        <dbReference type="ARBA" id="ARBA00022840"/>
    </source>
</evidence>
<evidence type="ECO:0000256" key="9">
    <source>
        <dbReference type="ARBA" id="ARBA00022842"/>
    </source>
</evidence>
<dbReference type="EMBL" id="ARQD01000002">
    <property type="protein sequence ID" value="KIX85352.1"/>
    <property type="molecule type" value="Genomic_DNA"/>
</dbReference>
<comment type="caution">
    <text evidence="11">The sequence shown here is derived from an EMBL/GenBank/DDBJ whole genome shotgun (WGS) entry which is preliminary data.</text>
</comment>
<evidence type="ECO:0000256" key="4">
    <source>
        <dbReference type="ARBA" id="ARBA00022490"/>
    </source>
</evidence>
<proteinExistence type="inferred from homology"/>
<dbReference type="GO" id="GO:0005737">
    <property type="term" value="C:cytoplasm"/>
    <property type="evidence" value="ECO:0007669"/>
    <property type="project" value="UniProtKB-SubCell"/>
</dbReference>
<evidence type="ECO:0000256" key="1">
    <source>
        <dbReference type="ARBA" id="ARBA00004496"/>
    </source>
</evidence>
<dbReference type="Proteomes" id="UP000032214">
    <property type="component" value="Unassembled WGS sequence"/>
</dbReference>
<dbReference type="InterPro" id="IPR003442">
    <property type="entry name" value="T6A_TsaE"/>
</dbReference>
<dbReference type="Gene3D" id="3.40.50.300">
    <property type="entry name" value="P-loop containing nucleotide triphosphate hydrolases"/>
    <property type="match status" value="1"/>
</dbReference>
<evidence type="ECO:0000313" key="11">
    <source>
        <dbReference type="EMBL" id="KIX85352.1"/>
    </source>
</evidence>
<comment type="subcellular location">
    <subcellularLocation>
        <location evidence="1">Cytoplasm</location>
    </subcellularLocation>
</comment>
<reference evidence="11 12" key="1">
    <citation type="journal article" date="2013" name="Proc. Natl. Acad. Sci. U.S.A.">
        <title>Candidate phylum TM6 genome recovered from a hospital sink biofilm provides genomic insights into this uncultivated phylum.</title>
        <authorList>
            <person name="McLean J.S."/>
            <person name="Lombardo M.J."/>
            <person name="Badger J.H."/>
            <person name="Edlund A."/>
            <person name="Novotny M."/>
            <person name="Yee-Greenbaum J."/>
            <person name="Vyahhi N."/>
            <person name="Hall A.P."/>
            <person name="Yang Y."/>
            <person name="Dupont C.L."/>
            <person name="Ziegler M.G."/>
            <person name="Chitsaz H."/>
            <person name="Allen A.E."/>
            <person name="Yooseph S."/>
            <person name="Tesler G."/>
            <person name="Pevzner P.A."/>
            <person name="Friedman R.M."/>
            <person name="Nealson K.H."/>
            <person name="Venter J.C."/>
            <person name="Lasken R.S."/>
        </authorList>
    </citation>
    <scope>NUCLEOTIDE SEQUENCE [LARGE SCALE GENOMIC DNA]</scope>
    <source>
        <strain evidence="11 12">TM6SC1</strain>
    </source>
</reference>
<protein>
    <recommendedName>
        <fullName evidence="3">tRNA threonylcarbamoyladenosine biosynthesis protein TsaE</fullName>
    </recommendedName>
    <alternativeName>
        <fullName evidence="10">t(6)A37 threonylcarbamoyladenosine biosynthesis protein TsaE</fullName>
    </alternativeName>
</protein>
<organism evidence="11 12">
    <name type="scientific">candidate division TM6 bacterium JCVI TM6SC1</name>
    <dbReference type="NCBI Taxonomy" id="1306947"/>
    <lineage>
        <taxon>Bacteria</taxon>
        <taxon>Candidatus Babelota</taxon>
        <taxon>Vermiphilus</taxon>
    </lineage>
</organism>
<sequence length="130" mass="14962">MQHAVHALCQLIGTIQVFAFYGPLGVGKTTVVKHMLEELGVTDVVTSPTFNYMNIYSNAQGTQFIHFDLYRIKSIEQFMQAGFNEYLYQPNVIAFIEWPEIIENLLSRNTCFVRISYGLDGQRKLEFETI</sequence>
<evidence type="ECO:0000256" key="7">
    <source>
        <dbReference type="ARBA" id="ARBA00022741"/>
    </source>
</evidence>
<evidence type="ECO:0000256" key="2">
    <source>
        <dbReference type="ARBA" id="ARBA00007599"/>
    </source>
</evidence>
<dbReference type="Pfam" id="PF02367">
    <property type="entry name" value="TsaE"/>
    <property type="match status" value="1"/>
</dbReference>
<keyword evidence="4" id="KW-0963">Cytoplasm</keyword>
<keyword evidence="8" id="KW-0067">ATP-binding</keyword>
<dbReference type="NCBIfam" id="TIGR00150">
    <property type="entry name" value="T6A_YjeE"/>
    <property type="match status" value="1"/>
</dbReference>